<name>A0A937L733_9PROT</name>
<evidence type="ECO:0000256" key="4">
    <source>
        <dbReference type="ARBA" id="ARBA00018370"/>
    </source>
</evidence>
<evidence type="ECO:0000256" key="2">
    <source>
        <dbReference type="ARBA" id="ARBA00007656"/>
    </source>
</evidence>
<dbReference type="Gene3D" id="3.10.50.40">
    <property type="match status" value="1"/>
</dbReference>
<dbReference type="InterPro" id="IPR046357">
    <property type="entry name" value="PPIase_dom_sf"/>
</dbReference>
<evidence type="ECO:0000313" key="11">
    <source>
        <dbReference type="EMBL" id="MBL6762193.1"/>
    </source>
</evidence>
<evidence type="ECO:0000256" key="8">
    <source>
        <dbReference type="PROSITE-ProRule" id="PRU00278"/>
    </source>
</evidence>
<dbReference type="PANTHER" id="PTHR47245">
    <property type="entry name" value="PEPTIDYLPROLYL ISOMERASE"/>
    <property type="match status" value="1"/>
</dbReference>
<gene>
    <name evidence="11" type="ORF">ISQ19_05800</name>
</gene>
<comment type="caution">
    <text evidence="11">The sequence shown here is derived from an EMBL/GenBank/DDBJ whole genome shotgun (WGS) entry which is preliminary data.</text>
</comment>
<feature type="signal peptide" evidence="9">
    <location>
        <begin position="1"/>
        <end position="26"/>
    </location>
</feature>
<dbReference type="Pfam" id="PF13616">
    <property type="entry name" value="Rotamase_3"/>
    <property type="match status" value="1"/>
</dbReference>
<evidence type="ECO:0000259" key="10">
    <source>
        <dbReference type="PROSITE" id="PS50198"/>
    </source>
</evidence>
<organism evidence="11 12">
    <name type="scientific">PS1 clade bacterium</name>
    <dbReference type="NCBI Taxonomy" id="2175152"/>
    <lineage>
        <taxon>Bacteria</taxon>
        <taxon>Pseudomonadati</taxon>
        <taxon>Pseudomonadota</taxon>
        <taxon>Alphaproteobacteria</taxon>
        <taxon>PS1 clade</taxon>
    </lineage>
</organism>
<accession>A0A937L733</accession>
<comment type="catalytic activity">
    <reaction evidence="1">
        <text>[protein]-peptidylproline (omega=180) = [protein]-peptidylproline (omega=0)</text>
        <dbReference type="Rhea" id="RHEA:16237"/>
        <dbReference type="Rhea" id="RHEA-COMP:10747"/>
        <dbReference type="Rhea" id="RHEA-COMP:10748"/>
        <dbReference type="ChEBI" id="CHEBI:83833"/>
        <dbReference type="ChEBI" id="CHEBI:83834"/>
        <dbReference type="EC" id="5.2.1.8"/>
    </reaction>
</comment>
<dbReference type="Proteomes" id="UP000785783">
    <property type="component" value="Unassembled WGS sequence"/>
</dbReference>
<dbReference type="InterPro" id="IPR000297">
    <property type="entry name" value="PPIase_PpiC"/>
</dbReference>
<feature type="domain" description="PpiC" evidence="10">
    <location>
        <begin position="139"/>
        <end position="228"/>
    </location>
</feature>
<comment type="similarity">
    <text evidence="2">Belongs to the PpiC/parvulin rotamase family.</text>
</comment>
<keyword evidence="5 8" id="KW-0697">Rotamase</keyword>
<protein>
    <recommendedName>
        <fullName evidence="4">Parvulin-like PPIase</fullName>
        <ecNumber evidence="3">5.2.1.8</ecNumber>
    </recommendedName>
    <alternativeName>
        <fullName evidence="6">Peptidyl-prolyl cis-trans isomerase plp</fullName>
    </alternativeName>
    <alternativeName>
        <fullName evidence="7">Rotamase plp</fullName>
    </alternativeName>
</protein>
<feature type="chain" id="PRO_5037552843" description="Parvulin-like PPIase" evidence="9">
    <location>
        <begin position="27"/>
        <end position="276"/>
    </location>
</feature>
<dbReference type="EC" id="5.2.1.8" evidence="3"/>
<dbReference type="AlphaFoldDB" id="A0A937L733"/>
<evidence type="ECO:0000256" key="5">
    <source>
        <dbReference type="ARBA" id="ARBA00023110"/>
    </source>
</evidence>
<keyword evidence="9" id="KW-0732">Signal</keyword>
<dbReference type="InterPro" id="IPR027304">
    <property type="entry name" value="Trigger_fact/SurA_dom_sf"/>
</dbReference>
<evidence type="ECO:0000313" key="12">
    <source>
        <dbReference type="Proteomes" id="UP000785783"/>
    </source>
</evidence>
<evidence type="ECO:0000256" key="7">
    <source>
        <dbReference type="ARBA" id="ARBA00031484"/>
    </source>
</evidence>
<dbReference type="SUPFAM" id="SSF54534">
    <property type="entry name" value="FKBP-like"/>
    <property type="match status" value="1"/>
</dbReference>
<evidence type="ECO:0000256" key="9">
    <source>
        <dbReference type="SAM" id="SignalP"/>
    </source>
</evidence>
<evidence type="ECO:0000256" key="6">
    <source>
        <dbReference type="ARBA" id="ARBA00030642"/>
    </source>
</evidence>
<dbReference type="SUPFAM" id="SSF109998">
    <property type="entry name" value="Triger factor/SurA peptide-binding domain-like"/>
    <property type="match status" value="1"/>
</dbReference>
<proteinExistence type="inferred from homology"/>
<dbReference type="PROSITE" id="PS50198">
    <property type="entry name" value="PPIC_PPIASE_2"/>
    <property type="match status" value="1"/>
</dbReference>
<sequence length="276" mass="30606">MSAGLTLRKMLLGAAIFALPPSLAYAQNLPENTVATVNGMAITYEDISLAEDELIGLVGQLPERQRFETLVGYMVDRLLAAKAAREAGLEDAAEVKQRVDFMKQKALQDVYIGKLLMERVDEDTVAQYYRENIVEGPQQEEVRARHILVDSREEADAVIAALKNGGDFVELAKQRSKGPSGAGGGDLGYFDRDAMVEAFSDAAFKLKKGKISDPVKTQFGWHVIKLEDRRAKPTPPLDDVRDQIYQILISEERRKIYDGMREGADVKFVNIAPSSE</sequence>
<evidence type="ECO:0000256" key="3">
    <source>
        <dbReference type="ARBA" id="ARBA00013194"/>
    </source>
</evidence>
<dbReference type="PANTHER" id="PTHR47245:SF2">
    <property type="entry name" value="PEPTIDYL-PROLYL CIS-TRANS ISOMERASE HP_0175-RELATED"/>
    <property type="match status" value="1"/>
</dbReference>
<evidence type="ECO:0000256" key="1">
    <source>
        <dbReference type="ARBA" id="ARBA00000971"/>
    </source>
</evidence>
<dbReference type="EMBL" id="JADHOK010000083">
    <property type="protein sequence ID" value="MBL6762193.1"/>
    <property type="molecule type" value="Genomic_DNA"/>
</dbReference>
<dbReference type="GO" id="GO:0003755">
    <property type="term" value="F:peptidyl-prolyl cis-trans isomerase activity"/>
    <property type="evidence" value="ECO:0007669"/>
    <property type="project" value="UniProtKB-KW"/>
</dbReference>
<reference evidence="11" key="1">
    <citation type="submission" date="2020-10" db="EMBL/GenBank/DDBJ databases">
        <title>Microbiome of the Black Sea water column analyzed by genome centric metagenomics.</title>
        <authorList>
            <person name="Cabello-Yeves P.J."/>
            <person name="Callieri C."/>
            <person name="Picazo A."/>
            <person name="Mehrshad M."/>
            <person name="Haro-Moreno J.M."/>
            <person name="Roda-Garcia J."/>
            <person name="Dzembekova N."/>
            <person name="Slabakova V."/>
            <person name="Slabakova N."/>
            <person name="Moncheva S."/>
            <person name="Rodriguez-Valera F."/>
        </authorList>
    </citation>
    <scope>NUCLEOTIDE SEQUENCE</scope>
    <source>
        <strain evidence="11">BS307-5m-G5</strain>
    </source>
</reference>
<dbReference type="InterPro" id="IPR050245">
    <property type="entry name" value="PrsA_foldase"/>
</dbReference>
<keyword evidence="8 11" id="KW-0413">Isomerase</keyword>